<sequence length="105" mass="11690">MPQNHGLYQIHISSLCKRLQFDFRLICKLQSGPQAQQPGQKSVLAVSLKQEFHGKNTLQNPPDSYQYQGLEAEPSTNKVISGFSRGISERSGRAVQTSSNTETQL</sequence>
<dbReference type="Proteomes" id="UP001469553">
    <property type="component" value="Unassembled WGS sequence"/>
</dbReference>
<reference evidence="2 3" key="1">
    <citation type="submission" date="2021-06" db="EMBL/GenBank/DDBJ databases">
        <authorList>
            <person name="Palmer J.M."/>
        </authorList>
    </citation>
    <scope>NUCLEOTIDE SEQUENCE [LARGE SCALE GENOMIC DNA]</scope>
    <source>
        <strain evidence="2 3">AS_MEX2019</strain>
        <tissue evidence="2">Muscle</tissue>
    </source>
</reference>
<feature type="region of interest" description="Disordered" evidence="1">
    <location>
        <begin position="78"/>
        <end position="105"/>
    </location>
</feature>
<accession>A0ABV0YJP5</accession>
<feature type="compositionally biased region" description="Polar residues" evidence="1">
    <location>
        <begin position="94"/>
        <end position="105"/>
    </location>
</feature>
<proteinExistence type="predicted"/>
<gene>
    <name evidence="2" type="ORF">AMECASPLE_038514</name>
</gene>
<name>A0ABV0YJP5_9TELE</name>
<organism evidence="2 3">
    <name type="scientific">Ameca splendens</name>
    <dbReference type="NCBI Taxonomy" id="208324"/>
    <lineage>
        <taxon>Eukaryota</taxon>
        <taxon>Metazoa</taxon>
        <taxon>Chordata</taxon>
        <taxon>Craniata</taxon>
        <taxon>Vertebrata</taxon>
        <taxon>Euteleostomi</taxon>
        <taxon>Actinopterygii</taxon>
        <taxon>Neopterygii</taxon>
        <taxon>Teleostei</taxon>
        <taxon>Neoteleostei</taxon>
        <taxon>Acanthomorphata</taxon>
        <taxon>Ovalentaria</taxon>
        <taxon>Atherinomorphae</taxon>
        <taxon>Cyprinodontiformes</taxon>
        <taxon>Goodeidae</taxon>
        <taxon>Ameca</taxon>
    </lineage>
</organism>
<protein>
    <submittedName>
        <fullName evidence="2">Uncharacterized protein</fullName>
    </submittedName>
</protein>
<keyword evidence="3" id="KW-1185">Reference proteome</keyword>
<evidence type="ECO:0000256" key="1">
    <source>
        <dbReference type="SAM" id="MobiDB-lite"/>
    </source>
</evidence>
<comment type="caution">
    <text evidence="2">The sequence shown here is derived from an EMBL/GenBank/DDBJ whole genome shotgun (WGS) entry which is preliminary data.</text>
</comment>
<dbReference type="EMBL" id="JAHRIP010035378">
    <property type="protein sequence ID" value="MEQ2293932.1"/>
    <property type="molecule type" value="Genomic_DNA"/>
</dbReference>
<evidence type="ECO:0000313" key="3">
    <source>
        <dbReference type="Proteomes" id="UP001469553"/>
    </source>
</evidence>
<evidence type="ECO:0000313" key="2">
    <source>
        <dbReference type="EMBL" id="MEQ2293932.1"/>
    </source>
</evidence>